<dbReference type="PANTHER" id="PTHR22930:SF258">
    <property type="entry name" value="PROTEIN ALP1-LIKE ISOFORM X1"/>
    <property type="match status" value="1"/>
</dbReference>
<keyword evidence="6" id="KW-0378">Hydrolase</keyword>
<dbReference type="InterPro" id="IPR027806">
    <property type="entry name" value="HARBI1_dom"/>
</dbReference>
<comment type="cofactor">
    <cofactor evidence="1">
        <name>a divalent metal cation</name>
        <dbReference type="ChEBI" id="CHEBI:60240"/>
    </cofactor>
</comment>
<evidence type="ECO:0000256" key="3">
    <source>
        <dbReference type="ARBA" id="ARBA00006958"/>
    </source>
</evidence>
<evidence type="ECO:0000256" key="5">
    <source>
        <dbReference type="ARBA" id="ARBA00022723"/>
    </source>
</evidence>
<organism evidence="9">
    <name type="scientific">Schizaphis graminum</name>
    <name type="common">Green bug aphid</name>
    <dbReference type="NCBI Taxonomy" id="13262"/>
    <lineage>
        <taxon>Eukaryota</taxon>
        <taxon>Metazoa</taxon>
        <taxon>Ecdysozoa</taxon>
        <taxon>Arthropoda</taxon>
        <taxon>Hexapoda</taxon>
        <taxon>Insecta</taxon>
        <taxon>Pterygota</taxon>
        <taxon>Neoptera</taxon>
        <taxon>Paraneoptera</taxon>
        <taxon>Hemiptera</taxon>
        <taxon>Sternorrhyncha</taxon>
        <taxon>Aphidomorpha</taxon>
        <taxon>Aphidoidea</taxon>
        <taxon>Aphididae</taxon>
        <taxon>Aphidini</taxon>
        <taxon>Schizaphis</taxon>
    </lineage>
</organism>
<keyword evidence="7" id="KW-0539">Nucleus</keyword>
<evidence type="ECO:0000256" key="7">
    <source>
        <dbReference type="ARBA" id="ARBA00023242"/>
    </source>
</evidence>
<evidence type="ECO:0000313" key="9">
    <source>
        <dbReference type="EMBL" id="MBY29184.1"/>
    </source>
</evidence>
<evidence type="ECO:0000256" key="4">
    <source>
        <dbReference type="ARBA" id="ARBA00022722"/>
    </source>
</evidence>
<gene>
    <name evidence="9" type="primary">HARBI1_13</name>
    <name evidence="9" type="ORF">g.13807</name>
</gene>
<dbReference type="Pfam" id="PF13359">
    <property type="entry name" value="DDE_Tnp_4"/>
    <property type="match status" value="1"/>
</dbReference>
<keyword evidence="5" id="KW-0479">Metal-binding</keyword>
<reference evidence="9" key="1">
    <citation type="submission" date="2018-04" db="EMBL/GenBank/DDBJ databases">
        <title>Transcriptome of Schizaphis graminum biotype I.</title>
        <authorList>
            <person name="Scully E.D."/>
            <person name="Geib S.M."/>
            <person name="Palmer N.A."/>
            <person name="Koch K."/>
            <person name="Bradshaw J."/>
            <person name="Heng-Moss T."/>
            <person name="Sarath G."/>
        </authorList>
    </citation>
    <scope>NUCLEOTIDE SEQUENCE</scope>
</reference>
<comment type="similarity">
    <text evidence="3">Belongs to the HARBI1 family.</text>
</comment>
<dbReference type="AlphaFoldDB" id="A0A2S2PIH4"/>
<evidence type="ECO:0000256" key="2">
    <source>
        <dbReference type="ARBA" id="ARBA00004123"/>
    </source>
</evidence>
<dbReference type="InterPro" id="IPR045249">
    <property type="entry name" value="HARBI1-like"/>
</dbReference>
<keyword evidence="4" id="KW-0540">Nuclease</keyword>
<accession>A0A2S2PIH4</accession>
<dbReference type="EMBL" id="GGMR01016565">
    <property type="protein sequence ID" value="MBY29184.1"/>
    <property type="molecule type" value="Transcribed_RNA"/>
</dbReference>
<sequence>MAIPRPVARLVSRDSGSFADPFRVCLSSTLVLFYFLLTMDNQEEIANAAAYYIIVCSEYLKNYLSNNEDEANPPKKRRYWMDTFYKSRKRYNATNMLHDLNVDPSRKFENFCRMSSEDFEYILNKIGPFISKNNTNMRECIPIKERLAVTLRFLASGDSFKSLSYLFKFSPQTVSRCVDDVCKALIQELKGEIKLPQNSEQWLKICQEFNEKWNFPHCLGAIDGKHIVIQSPNKSGTEYFNYKDTFSIVLMALVDANYNFIFVDVGCQGRISDSGVYRNTDMWKKFENGQLMLPADEPLHAETNIMFPYVFVVDSAFALNKHMMKPYSGVHDKGNGKRVFNYRLSRARRVVENAFGIMASVFRVFRRPILLNPDKVTNVTMTCALLHNFLRKSKTSSSNYCPQGTFDLEK</sequence>
<evidence type="ECO:0000259" key="8">
    <source>
        <dbReference type="Pfam" id="PF13359"/>
    </source>
</evidence>
<evidence type="ECO:0000256" key="1">
    <source>
        <dbReference type="ARBA" id="ARBA00001968"/>
    </source>
</evidence>
<comment type="subcellular location">
    <subcellularLocation>
        <location evidence="2">Nucleus</location>
    </subcellularLocation>
</comment>
<dbReference type="GO" id="GO:0005634">
    <property type="term" value="C:nucleus"/>
    <property type="evidence" value="ECO:0007669"/>
    <property type="project" value="UniProtKB-SubCell"/>
</dbReference>
<proteinExistence type="inferred from homology"/>
<dbReference type="GO" id="GO:0004518">
    <property type="term" value="F:nuclease activity"/>
    <property type="evidence" value="ECO:0007669"/>
    <property type="project" value="UniProtKB-KW"/>
</dbReference>
<evidence type="ECO:0000256" key="6">
    <source>
        <dbReference type="ARBA" id="ARBA00022801"/>
    </source>
</evidence>
<protein>
    <submittedName>
        <fullName evidence="9">Putative nuclease HARBI1</fullName>
    </submittedName>
</protein>
<dbReference type="GO" id="GO:0046872">
    <property type="term" value="F:metal ion binding"/>
    <property type="evidence" value="ECO:0007669"/>
    <property type="project" value="UniProtKB-KW"/>
</dbReference>
<dbReference type="PANTHER" id="PTHR22930">
    <property type="match status" value="1"/>
</dbReference>
<feature type="domain" description="DDE Tnp4" evidence="8">
    <location>
        <begin position="222"/>
        <end position="388"/>
    </location>
</feature>
<dbReference type="GO" id="GO:0016787">
    <property type="term" value="F:hydrolase activity"/>
    <property type="evidence" value="ECO:0007669"/>
    <property type="project" value="UniProtKB-KW"/>
</dbReference>
<name>A0A2S2PIH4_SCHGA</name>